<dbReference type="PANTHER" id="PTHR15710">
    <property type="entry name" value="E3 UBIQUITIN-PROTEIN LIGASE PRAJA"/>
    <property type="match status" value="1"/>
</dbReference>
<keyword evidence="7" id="KW-0862">Zinc</keyword>
<dbReference type="EC" id="2.3.2.27" evidence="2"/>
<dbReference type="EMBL" id="JACGCM010001659">
    <property type="protein sequence ID" value="KAF6151872.1"/>
    <property type="molecule type" value="Genomic_DNA"/>
</dbReference>
<keyword evidence="3" id="KW-0808">Transferase</keyword>
<dbReference type="Proteomes" id="UP000541444">
    <property type="component" value="Unassembled WGS sequence"/>
</dbReference>
<dbReference type="Pfam" id="PF13639">
    <property type="entry name" value="zf-RING_2"/>
    <property type="match status" value="1"/>
</dbReference>
<protein>
    <recommendedName>
        <fullName evidence="2">RING-type E3 ubiquitin transferase</fullName>
        <ecNumber evidence="2">2.3.2.27</ecNumber>
    </recommendedName>
</protein>
<sequence length="295" mass="33260">MSSSRNTHWCHQCNRAIRLRARNTECPNCNGGFVQELDEVEDLSAVDFLDNERDQRLGVMEAFSALMRQRLGQRNHDFDTRGRSNGPWLIFSGQVPVQMPESGGLGLEVLLNGNPSIGVRRANVRDYFVGPGLDEFLEQLSRNDRRGPPPASRSSIDALPIVKISQRHLRTDTHCPVCKEKFELGAEAREMPCNHMYHSDCIVPWLVQHNSCPVCRHELPPQRSDSVSSSSSSPSSSGGSSNGRSSGRRNRFSFLWPFRSSNSSSNRRETSRSESATVHEDNHHETSYSAWPFEY</sequence>
<dbReference type="InterPro" id="IPR001841">
    <property type="entry name" value="Znf_RING"/>
</dbReference>
<keyword evidence="12" id="KW-1185">Reference proteome</keyword>
<evidence type="ECO:0000256" key="5">
    <source>
        <dbReference type="ARBA" id="ARBA00022771"/>
    </source>
</evidence>
<keyword evidence="6" id="KW-0833">Ubl conjugation pathway</keyword>
<feature type="region of interest" description="Disordered" evidence="9">
    <location>
        <begin position="220"/>
        <end position="295"/>
    </location>
</feature>
<keyword evidence="4" id="KW-0479">Metal-binding</keyword>
<evidence type="ECO:0000313" key="12">
    <source>
        <dbReference type="Proteomes" id="UP000541444"/>
    </source>
</evidence>
<accession>A0A7J7MAL4</accession>
<dbReference type="GO" id="GO:0008270">
    <property type="term" value="F:zinc ion binding"/>
    <property type="evidence" value="ECO:0007669"/>
    <property type="project" value="UniProtKB-KW"/>
</dbReference>
<comment type="catalytic activity">
    <reaction evidence="1">
        <text>S-ubiquitinyl-[E2 ubiquitin-conjugating enzyme]-L-cysteine + [acceptor protein]-L-lysine = [E2 ubiquitin-conjugating enzyme]-L-cysteine + N(6)-ubiquitinyl-[acceptor protein]-L-lysine.</text>
        <dbReference type="EC" id="2.3.2.27"/>
    </reaction>
</comment>
<evidence type="ECO:0000256" key="6">
    <source>
        <dbReference type="ARBA" id="ARBA00022786"/>
    </source>
</evidence>
<dbReference type="GO" id="GO:0005737">
    <property type="term" value="C:cytoplasm"/>
    <property type="evidence" value="ECO:0007669"/>
    <property type="project" value="TreeGrafter"/>
</dbReference>
<dbReference type="Gene3D" id="3.30.40.10">
    <property type="entry name" value="Zinc/RING finger domain, C3HC4 (zinc finger)"/>
    <property type="match status" value="1"/>
</dbReference>
<dbReference type="InterPro" id="IPR039525">
    <property type="entry name" value="RNF126-like_zinc-ribbon"/>
</dbReference>
<feature type="compositionally biased region" description="Low complexity" evidence="9">
    <location>
        <begin position="223"/>
        <end position="245"/>
    </location>
</feature>
<evidence type="ECO:0000256" key="7">
    <source>
        <dbReference type="ARBA" id="ARBA00022833"/>
    </source>
</evidence>
<dbReference type="Pfam" id="PF14369">
    <property type="entry name" value="Zn_ribbon_19"/>
    <property type="match status" value="1"/>
</dbReference>
<evidence type="ECO:0000256" key="4">
    <source>
        <dbReference type="ARBA" id="ARBA00022723"/>
    </source>
</evidence>
<comment type="caution">
    <text evidence="11">The sequence shown here is derived from an EMBL/GenBank/DDBJ whole genome shotgun (WGS) entry which is preliminary data.</text>
</comment>
<dbReference type="AlphaFoldDB" id="A0A7J7MAL4"/>
<evidence type="ECO:0000259" key="10">
    <source>
        <dbReference type="PROSITE" id="PS50089"/>
    </source>
</evidence>
<keyword evidence="5 8" id="KW-0863">Zinc-finger</keyword>
<dbReference type="SUPFAM" id="SSF57850">
    <property type="entry name" value="RING/U-box"/>
    <property type="match status" value="1"/>
</dbReference>
<organism evidence="11 12">
    <name type="scientific">Kingdonia uniflora</name>
    <dbReference type="NCBI Taxonomy" id="39325"/>
    <lineage>
        <taxon>Eukaryota</taxon>
        <taxon>Viridiplantae</taxon>
        <taxon>Streptophyta</taxon>
        <taxon>Embryophyta</taxon>
        <taxon>Tracheophyta</taxon>
        <taxon>Spermatophyta</taxon>
        <taxon>Magnoliopsida</taxon>
        <taxon>Ranunculales</taxon>
        <taxon>Circaeasteraceae</taxon>
        <taxon>Kingdonia</taxon>
    </lineage>
</organism>
<dbReference type="InterPro" id="IPR013083">
    <property type="entry name" value="Znf_RING/FYVE/PHD"/>
</dbReference>
<dbReference type="SMART" id="SM00184">
    <property type="entry name" value="RING"/>
    <property type="match status" value="1"/>
</dbReference>
<evidence type="ECO:0000256" key="2">
    <source>
        <dbReference type="ARBA" id="ARBA00012483"/>
    </source>
</evidence>
<dbReference type="OrthoDB" id="8062037at2759"/>
<gene>
    <name evidence="11" type="ORF">GIB67_010446</name>
</gene>
<evidence type="ECO:0000256" key="1">
    <source>
        <dbReference type="ARBA" id="ARBA00000900"/>
    </source>
</evidence>
<dbReference type="GO" id="GO:0061630">
    <property type="term" value="F:ubiquitin protein ligase activity"/>
    <property type="evidence" value="ECO:0007669"/>
    <property type="project" value="UniProtKB-EC"/>
</dbReference>
<feature type="compositionally biased region" description="Basic and acidic residues" evidence="9">
    <location>
        <begin position="266"/>
        <end position="286"/>
    </location>
</feature>
<evidence type="ECO:0000256" key="8">
    <source>
        <dbReference type="PROSITE-ProRule" id="PRU00175"/>
    </source>
</evidence>
<feature type="domain" description="RING-type" evidence="10">
    <location>
        <begin position="175"/>
        <end position="216"/>
    </location>
</feature>
<dbReference type="GO" id="GO:0016567">
    <property type="term" value="P:protein ubiquitination"/>
    <property type="evidence" value="ECO:0007669"/>
    <property type="project" value="TreeGrafter"/>
</dbReference>
<dbReference type="PANTHER" id="PTHR15710:SF34">
    <property type="entry name" value="E3 UBIQUITIN-PROTEIN LIGASE RHC1A-RELATED"/>
    <property type="match status" value="1"/>
</dbReference>
<evidence type="ECO:0000313" key="11">
    <source>
        <dbReference type="EMBL" id="KAF6151872.1"/>
    </source>
</evidence>
<name>A0A7J7MAL4_9MAGN</name>
<dbReference type="FunFam" id="3.30.40.10:FF:000022">
    <property type="entry name" value="E3 ubiquitin-protein ligase RING1-like"/>
    <property type="match status" value="1"/>
</dbReference>
<proteinExistence type="predicted"/>
<evidence type="ECO:0000256" key="9">
    <source>
        <dbReference type="SAM" id="MobiDB-lite"/>
    </source>
</evidence>
<dbReference type="PROSITE" id="PS50089">
    <property type="entry name" value="ZF_RING_2"/>
    <property type="match status" value="1"/>
</dbReference>
<dbReference type="CDD" id="cd16667">
    <property type="entry name" value="RING-H2_RNF126-like"/>
    <property type="match status" value="1"/>
</dbReference>
<evidence type="ECO:0000256" key="3">
    <source>
        <dbReference type="ARBA" id="ARBA00022679"/>
    </source>
</evidence>
<reference evidence="11 12" key="1">
    <citation type="journal article" date="2020" name="IScience">
        <title>Genome Sequencing of the Endangered Kingdonia uniflora (Circaeasteraceae, Ranunculales) Reveals Potential Mechanisms of Evolutionary Specialization.</title>
        <authorList>
            <person name="Sun Y."/>
            <person name="Deng T."/>
            <person name="Zhang A."/>
            <person name="Moore M.J."/>
            <person name="Landis J.B."/>
            <person name="Lin N."/>
            <person name="Zhang H."/>
            <person name="Zhang X."/>
            <person name="Huang J."/>
            <person name="Zhang X."/>
            <person name="Sun H."/>
            <person name="Wang H."/>
        </authorList>
    </citation>
    <scope>NUCLEOTIDE SEQUENCE [LARGE SCALE GENOMIC DNA]</scope>
    <source>
        <strain evidence="11">TB1705</strain>
        <tissue evidence="11">Leaf</tissue>
    </source>
</reference>